<protein>
    <submittedName>
        <fullName evidence="1">Uncharacterized protein</fullName>
    </submittedName>
</protein>
<evidence type="ECO:0000313" key="1">
    <source>
        <dbReference type="EMBL" id="ARQ09982.1"/>
    </source>
</evidence>
<proteinExistence type="predicted"/>
<dbReference type="EMBL" id="CP020906">
    <property type="protein sequence ID" value="ARQ09982.1"/>
    <property type="molecule type" value="Genomic_DNA"/>
</dbReference>
<dbReference type="AlphaFoldDB" id="A0AAN1BFC5"/>
<evidence type="ECO:0000313" key="2">
    <source>
        <dbReference type="Proteomes" id="UP000194159"/>
    </source>
</evidence>
<dbReference type="Proteomes" id="UP000194159">
    <property type="component" value="Chromosome"/>
</dbReference>
<accession>A0AAN1BFC5</accession>
<dbReference type="RefSeq" id="WP_086082061.1">
    <property type="nucleotide sequence ID" value="NZ_CP020906.1"/>
</dbReference>
<gene>
    <name evidence="1" type="ORF">NXC12_CH01949</name>
</gene>
<sequence>MLRKEVTEPGATVPTLLAENSYDEPAATFQSHNAGMLTEAENANATMTYIRIYNGAGDKAVTRAVIDGVASTTTVEPTGKTTAIGYQPANIAVGKRTLPWLYNAAGTDRLHQVRGRRQWMPPG</sequence>
<reference evidence="1 2" key="1">
    <citation type="submission" date="2017-04" db="EMBL/GenBank/DDBJ databases">
        <title>Complete genome sequences of Rhizobium genomic linages associated to common bean (phaseolus vulgaris).</title>
        <authorList>
            <person name="Santamaria R.I."/>
            <person name="Bustos P."/>
            <person name="Perez-Carrascal O."/>
            <person name="Martinez-Flores I."/>
            <person name="Juarez S."/>
            <person name="Lozano L."/>
            <person name="Miranda F."/>
            <person name="Vinuesa P."/>
            <person name="Martinez-Romero E."/>
            <person name="Cevallos M.A."/>
            <person name="Romero D."/>
            <person name="Davila G."/>
            <person name="Gonzalez V."/>
        </authorList>
    </citation>
    <scope>NUCLEOTIDE SEQUENCE [LARGE SCALE GENOMIC DNA]</scope>
    <source>
        <strain evidence="1 2">NXC12</strain>
    </source>
</reference>
<name>A0AAN1BFC5_RHIET</name>
<organism evidence="1 2">
    <name type="scientific">Rhizobium etli</name>
    <dbReference type="NCBI Taxonomy" id="29449"/>
    <lineage>
        <taxon>Bacteria</taxon>
        <taxon>Pseudomonadati</taxon>
        <taxon>Pseudomonadota</taxon>
        <taxon>Alphaproteobacteria</taxon>
        <taxon>Hyphomicrobiales</taxon>
        <taxon>Rhizobiaceae</taxon>
        <taxon>Rhizobium/Agrobacterium group</taxon>
        <taxon>Rhizobium</taxon>
    </lineage>
</organism>